<proteinExistence type="predicted"/>
<dbReference type="PROSITE" id="PS50837">
    <property type="entry name" value="NACHT"/>
    <property type="match status" value="1"/>
</dbReference>
<feature type="transmembrane region" description="Helical" evidence="1">
    <location>
        <begin position="601"/>
        <end position="618"/>
    </location>
</feature>
<feature type="transmembrane region" description="Helical" evidence="1">
    <location>
        <begin position="685"/>
        <end position="706"/>
    </location>
</feature>
<feature type="transmembrane region" description="Helical" evidence="1">
    <location>
        <begin position="740"/>
        <end position="764"/>
    </location>
</feature>
<dbReference type="Proteomes" id="UP000287171">
    <property type="component" value="Unassembled WGS sequence"/>
</dbReference>
<feature type="transmembrane region" description="Helical" evidence="1">
    <location>
        <begin position="520"/>
        <end position="542"/>
    </location>
</feature>
<accession>A0A402BHD8</accession>
<dbReference type="Gene3D" id="3.40.50.300">
    <property type="entry name" value="P-loop containing nucleotide triphosphate hydrolases"/>
    <property type="match status" value="1"/>
</dbReference>
<protein>
    <recommendedName>
        <fullName evidence="2">NACHT domain-containing protein</fullName>
    </recommendedName>
</protein>
<evidence type="ECO:0000313" key="4">
    <source>
        <dbReference type="Proteomes" id="UP000287171"/>
    </source>
</evidence>
<feature type="transmembrane region" description="Helical" evidence="1">
    <location>
        <begin position="906"/>
        <end position="930"/>
    </location>
</feature>
<gene>
    <name evidence="3" type="ORF">KDA_61510</name>
</gene>
<keyword evidence="1" id="KW-0472">Membrane</keyword>
<sequence>MGEKICPREMRMPNHRLKHERERRYWTLEDVAQYINRLHNFGPGDPDPHMVEYWEQGITFPGPRYCQALCTIFQMDAYALGLTSPPIDGNGNIVDQQADQYRTVAYNEEEYHQHANYSTRAEIPPPPTRVNYNLRNDIRASEVPGQMPAAAPFFYTNSSIDNTVSRNIKSALLPQDKNNRQHLLKRVRRFWITDVLEHSLHHAALIELGFQTRPDALINPWHLLQEYAQAKRTLPPHTSIAQVYDDSDGALLILGEPGAGKTTLLLELTRHLLNRAEEDEFHLIPVVFNLSSWAIKRAPIKDWLVEELHDKYQVPRKIGQGWVENEGLLLLLDGLDEVNTIHRTACIDAINTFRRKYGLVPIVVCSRSAEYHTLSLQLSLQMAVVIQPLTAQQTERYLKTVGKPLEALRVALQQDLYLQELATTPLMLSVLALAYHGMPLDEILKNKTLEDKRQQIFATYVQRMLTRRGTSTSHPPAPTIQWLAYLARQMKHQNQSVFYIEHIQPDWLEEPRTQRIYERLAIQLIGTCIGILISLVVSFLFLGSMPITTRTIYALMGGLLGGLLSGRTLEPLPAAENATRPRRHWYSWLNQLITHGPTRNGLSVALITILIPGGYTWHAPLKGLVVGCSFGLTSMLLSVLLAPVSSRNGKKRTYNLLKQGILIGTLIGLSTGLSFGFLIGPIVGIGFGLIVGISFGLISLLLLLFFSQRSPTIQLTEIITWSPKSLLKGLFSTHYLKQGLLVSGLVGIGVGLSNALIFGPSVALARSLSLELGSLLALGEDIELIYRAIVGLVFGLSIGLSIGMTYCFILGLLNGLSNQRLEEHRRLTPNQGIGRSARNGLIVGVICTCASWSIHILMLFIFTRSYYLFSRGLGLLLSDESGQQLNILLDQGLNEVLSFGLHNALFIGPSCGLLVGLLIGGWACIQHIILRILLWRSGVMPWNYAQFLDFATERILLRKVGGGYIFVHRLLLDYFAALVPRQTTDPSTVAPIERGVPLRAQGADLPNATRISQH</sequence>
<dbReference type="AlphaFoldDB" id="A0A402BHD8"/>
<reference evidence="4" key="1">
    <citation type="submission" date="2018-12" db="EMBL/GenBank/DDBJ databases">
        <title>Tengunoibacter tsumagoiensis gen. nov., sp. nov., Dictyobacter kobayashii sp. nov., D. alpinus sp. nov., and D. joshuensis sp. nov. and description of Dictyobacteraceae fam. nov. within the order Ktedonobacterales isolated from Tengu-no-mugimeshi.</title>
        <authorList>
            <person name="Wang C.M."/>
            <person name="Zheng Y."/>
            <person name="Sakai Y."/>
            <person name="Toyoda A."/>
            <person name="Minakuchi Y."/>
            <person name="Abe K."/>
            <person name="Yokota A."/>
            <person name="Yabe S."/>
        </authorList>
    </citation>
    <scope>NUCLEOTIDE SEQUENCE [LARGE SCALE GENOMIC DNA]</scope>
    <source>
        <strain evidence="4">Uno16</strain>
    </source>
</reference>
<keyword evidence="1" id="KW-1133">Transmembrane helix</keyword>
<dbReference type="OrthoDB" id="419058at2"/>
<evidence type="ECO:0000313" key="3">
    <source>
        <dbReference type="EMBL" id="GCE30667.1"/>
    </source>
</evidence>
<organism evidence="3 4">
    <name type="scientific">Dictyobacter alpinus</name>
    <dbReference type="NCBI Taxonomy" id="2014873"/>
    <lineage>
        <taxon>Bacteria</taxon>
        <taxon>Bacillati</taxon>
        <taxon>Chloroflexota</taxon>
        <taxon>Ktedonobacteria</taxon>
        <taxon>Ktedonobacterales</taxon>
        <taxon>Dictyobacteraceae</taxon>
        <taxon>Dictyobacter</taxon>
    </lineage>
</organism>
<feature type="transmembrane region" description="Helical" evidence="1">
    <location>
        <begin position="624"/>
        <end position="644"/>
    </location>
</feature>
<feature type="transmembrane region" description="Helical" evidence="1">
    <location>
        <begin position="837"/>
        <end position="862"/>
    </location>
</feature>
<keyword evidence="4" id="KW-1185">Reference proteome</keyword>
<dbReference type="Pfam" id="PF05729">
    <property type="entry name" value="NACHT"/>
    <property type="match status" value="1"/>
</dbReference>
<dbReference type="InterPro" id="IPR007111">
    <property type="entry name" value="NACHT_NTPase"/>
</dbReference>
<feature type="domain" description="NACHT" evidence="2">
    <location>
        <begin position="249"/>
        <end position="338"/>
    </location>
</feature>
<evidence type="ECO:0000259" key="2">
    <source>
        <dbReference type="PROSITE" id="PS50837"/>
    </source>
</evidence>
<dbReference type="InterPro" id="IPR027417">
    <property type="entry name" value="P-loop_NTPase"/>
</dbReference>
<comment type="caution">
    <text evidence="3">The sequence shown here is derived from an EMBL/GenBank/DDBJ whole genome shotgun (WGS) entry which is preliminary data.</text>
</comment>
<name>A0A402BHD8_9CHLR</name>
<evidence type="ECO:0000256" key="1">
    <source>
        <dbReference type="SAM" id="Phobius"/>
    </source>
</evidence>
<keyword evidence="1" id="KW-0812">Transmembrane</keyword>
<dbReference type="SUPFAM" id="SSF52540">
    <property type="entry name" value="P-loop containing nucleoside triphosphate hydrolases"/>
    <property type="match status" value="2"/>
</dbReference>
<dbReference type="EMBL" id="BIFT01000002">
    <property type="protein sequence ID" value="GCE30667.1"/>
    <property type="molecule type" value="Genomic_DNA"/>
</dbReference>
<feature type="transmembrane region" description="Helical" evidence="1">
    <location>
        <begin position="656"/>
        <end position="679"/>
    </location>
</feature>
<feature type="transmembrane region" description="Helical" evidence="1">
    <location>
        <begin position="784"/>
        <end position="816"/>
    </location>
</feature>